<dbReference type="GO" id="GO:0003676">
    <property type="term" value="F:nucleic acid binding"/>
    <property type="evidence" value="ECO:0007669"/>
    <property type="project" value="InterPro"/>
</dbReference>
<dbReference type="SMART" id="SM00477">
    <property type="entry name" value="NUC"/>
    <property type="match status" value="1"/>
</dbReference>
<dbReference type="GO" id="GO:0006309">
    <property type="term" value="P:apoptotic DNA fragmentation"/>
    <property type="evidence" value="ECO:0007669"/>
    <property type="project" value="TreeGrafter"/>
</dbReference>
<feature type="chain" id="PRO_5036261789" evidence="6">
    <location>
        <begin position="27"/>
        <end position="402"/>
    </location>
</feature>
<dbReference type="GO" id="GO:0005634">
    <property type="term" value="C:nucleus"/>
    <property type="evidence" value="ECO:0007669"/>
    <property type="project" value="TreeGrafter"/>
</dbReference>
<evidence type="ECO:0000259" key="7">
    <source>
        <dbReference type="SMART" id="SM00477"/>
    </source>
</evidence>
<dbReference type="PANTHER" id="PTHR13966:SF17">
    <property type="entry name" value="ENDONUCLEASE-RELATED"/>
    <property type="match status" value="1"/>
</dbReference>
<evidence type="ECO:0000256" key="4">
    <source>
        <dbReference type="PIRSR" id="PIRSR640255-1"/>
    </source>
</evidence>
<dbReference type="PANTHER" id="PTHR13966">
    <property type="entry name" value="ENDONUCLEASE RELATED"/>
    <property type="match status" value="1"/>
</dbReference>
<accession>A0A8D8QHY0</accession>
<feature type="domain" description="ENPP1-3/EXOG-like endonuclease/phosphodiesterase" evidence="7">
    <location>
        <begin position="185"/>
        <end position="364"/>
    </location>
</feature>
<dbReference type="SUPFAM" id="SSF54060">
    <property type="entry name" value="His-Me finger endonucleases"/>
    <property type="match status" value="1"/>
</dbReference>
<feature type="signal peptide" evidence="6">
    <location>
        <begin position="1"/>
        <end position="26"/>
    </location>
</feature>
<dbReference type="Pfam" id="PF01223">
    <property type="entry name" value="Endonuclease_NS"/>
    <property type="match status" value="1"/>
</dbReference>
<keyword evidence="2" id="KW-0540">Nuclease</keyword>
<keyword evidence="6" id="KW-0732">Signal</keyword>
<organism evidence="9">
    <name type="scientific">Cacopsylla melanoneura</name>
    <dbReference type="NCBI Taxonomy" id="428564"/>
    <lineage>
        <taxon>Eukaryota</taxon>
        <taxon>Metazoa</taxon>
        <taxon>Ecdysozoa</taxon>
        <taxon>Arthropoda</taxon>
        <taxon>Hexapoda</taxon>
        <taxon>Insecta</taxon>
        <taxon>Pterygota</taxon>
        <taxon>Neoptera</taxon>
        <taxon>Paraneoptera</taxon>
        <taxon>Hemiptera</taxon>
        <taxon>Sternorrhyncha</taxon>
        <taxon>Psylloidea</taxon>
        <taxon>Psyllidae</taxon>
        <taxon>Psyllinae</taxon>
        <taxon>Cacopsylla</taxon>
    </lineage>
</organism>
<evidence type="ECO:0000256" key="5">
    <source>
        <dbReference type="PIRSR" id="PIRSR640255-2"/>
    </source>
</evidence>
<dbReference type="InterPro" id="IPR020821">
    <property type="entry name" value="ENPP1-3/EXOG-like_nuc-like"/>
</dbReference>
<keyword evidence="5" id="KW-0479">Metal-binding</keyword>
<dbReference type="InterPro" id="IPR040255">
    <property type="entry name" value="Non-specific_endonuclease"/>
</dbReference>
<dbReference type="Gene3D" id="3.40.570.10">
    <property type="entry name" value="Extracellular Endonuclease, subunit A"/>
    <property type="match status" value="1"/>
</dbReference>
<feature type="domain" description="DNA/RNA non-specific endonuclease/pyrophosphatase/phosphodiesterase" evidence="8">
    <location>
        <begin position="150"/>
        <end position="383"/>
    </location>
</feature>
<evidence type="ECO:0000256" key="3">
    <source>
        <dbReference type="ARBA" id="ARBA00022759"/>
    </source>
</evidence>
<dbReference type="FunFam" id="3.40.570.10:FF:000007">
    <property type="entry name" value="Alkaline nuclease"/>
    <property type="match status" value="1"/>
</dbReference>
<dbReference type="GO" id="GO:0046872">
    <property type="term" value="F:metal ion binding"/>
    <property type="evidence" value="ECO:0007669"/>
    <property type="project" value="UniProtKB-KW"/>
</dbReference>
<protein>
    <submittedName>
        <fullName evidence="9">Uncharacterized protein</fullName>
    </submittedName>
</protein>
<dbReference type="GO" id="GO:0005743">
    <property type="term" value="C:mitochondrial inner membrane"/>
    <property type="evidence" value="ECO:0007669"/>
    <property type="project" value="TreeGrafter"/>
</dbReference>
<dbReference type="GO" id="GO:0004521">
    <property type="term" value="F:RNA endonuclease activity"/>
    <property type="evidence" value="ECO:0007669"/>
    <property type="project" value="TreeGrafter"/>
</dbReference>
<name>A0A8D8QHY0_9HEMI</name>
<dbReference type="InterPro" id="IPR044929">
    <property type="entry name" value="DNA/RNA_non-sp_Endonuclease_sf"/>
</dbReference>
<comment type="similarity">
    <text evidence="1">Belongs to the DNA/RNA non-specific endonuclease family.</text>
</comment>
<dbReference type="GO" id="GO:0000014">
    <property type="term" value="F:single-stranded DNA endodeoxyribonuclease activity"/>
    <property type="evidence" value="ECO:0007669"/>
    <property type="project" value="TreeGrafter"/>
</dbReference>
<reference evidence="9" key="1">
    <citation type="submission" date="2021-05" db="EMBL/GenBank/DDBJ databases">
        <authorList>
            <person name="Alioto T."/>
            <person name="Alioto T."/>
            <person name="Gomez Garrido J."/>
        </authorList>
    </citation>
    <scope>NUCLEOTIDE SEQUENCE</scope>
</reference>
<feature type="active site" description="Proton acceptor" evidence="4">
    <location>
        <position position="238"/>
    </location>
</feature>
<proteinExistence type="inferred from homology"/>
<dbReference type="InterPro" id="IPR044925">
    <property type="entry name" value="His-Me_finger_sf"/>
</dbReference>
<dbReference type="AlphaFoldDB" id="A0A8D8QHY0"/>
<keyword evidence="3" id="KW-0255">Endonuclease</keyword>
<dbReference type="EMBL" id="HBUF01359052">
    <property type="protein sequence ID" value="CAG6719582.1"/>
    <property type="molecule type" value="Transcribed_RNA"/>
</dbReference>
<dbReference type="EMBL" id="HBUF01077519">
    <property type="protein sequence ID" value="CAG6631647.1"/>
    <property type="molecule type" value="Transcribed_RNA"/>
</dbReference>
<dbReference type="EMBL" id="HBUF01537711">
    <property type="protein sequence ID" value="CAG6753883.1"/>
    <property type="molecule type" value="Transcribed_RNA"/>
</dbReference>
<evidence type="ECO:0000256" key="1">
    <source>
        <dbReference type="ARBA" id="ARBA00010052"/>
    </source>
</evidence>
<sequence>MSLNKSNFFTFSIYICLFTYWNPITAQECRLDLQKDIPNQNQPIFLNKNNQLAIPVFNQGHGVLTFKRGDEVTIACTGNRNGAKDFEDESSLKGQCSNNGLQVDGNIVTPEDFTCDQLSDSYIQGTGTKCGNGSKAGEIFDIGFKVISGFVKLFSVCHDVKAATTLYAQHNVYNSIGGAQQESKRPQFRVGDKTMFKGLPPKKAYNQNNQKSVFETALGSKTEADQIINKSSFLARGHLAPDGDFLFAAWQYATYYYANVCPQFQSINAGNWLRFESAVRDLAKTMDKTLSVTTGTYGILTMKDKPIYLDPRNQGIPVPETFFKIVIEPESSRGIGLVCSNNPSLQQAPKLLCKQDICAANKWPVMQDDFRKGYCYCCDVQELSSTVAFLPQMKTKSVLPFK</sequence>
<evidence type="ECO:0000256" key="2">
    <source>
        <dbReference type="ARBA" id="ARBA00022722"/>
    </source>
</evidence>
<dbReference type="InterPro" id="IPR001604">
    <property type="entry name" value="Endo_G_ENPP1-like_dom"/>
</dbReference>
<feature type="binding site" evidence="5">
    <location>
        <position position="268"/>
    </location>
    <ligand>
        <name>Mg(2+)</name>
        <dbReference type="ChEBI" id="CHEBI:18420"/>
        <note>catalytic</note>
    </ligand>
</feature>
<evidence type="ECO:0000259" key="8">
    <source>
        <dbReference type="SMART" id="SM00892"/>
    </source>
</evidence>
<evidence type="ECO:0000313" key="9">
    <source>
        <dbReference type="EMBL" id="CAG6631647.1"/>
    </source>
</evidence>
<dbReference type="SMART" id="SM00892">
    <property type="entry name" value="Endonuclease_NS"/>
    <property type="match status" value="1"/>
</dbReference>
<keyword evidence="3" id="KW-0378">Hydrolase</keyword>
<evidence type="ECO:0000256" key="6">
    <source>
        <dbReference type="SAM" id="SignalP"/>
    </source>
</evidence>